<feature type="region of interest" description="Disordered" evidence="1">
    <location>
        <begin position="733"/>
        <end position="758"/>
    </location>
</feature>
<dbReference type="STRING" id="913774.A0A0C3H7G9"/>
<feature type="compositionally biased region" description="Polar residues" evidence="1">
    <location>
        <begin position="239"/>
        <end position="251"/>
    </location>
</feature>
<feature type="compositionally biased region" description="Low complexity" evidence="1">
    <location>
        <begin position="543"/>
        <end position="553"/>
    </location>
</feature>
<feature type="compositionally biased region" description="Polar residues" evidence="1">
    <location>
        <begin position="776"/>
        <end position="791"/>
    </location>
</feature>
<protein>
    <recommendedName>
        <fullName evidence="4">F-box domain-containing protein</fullName>
    </recommendedName>
</protein>
<accession>A0A0C3H7G9</accession>
<feature type="region of interest" description="Disordered" evidence="1">
    <location>
        <begin position="105"/>
        <end position="125"/>
    </location>
</feature>
<organism evidence="2 3">
    <name type="scientific">Oidiodendron maius (strain Zn)</name>
    <dbReference type="NCBI Taxonomy" id="913774"/>
    <lineage>
        <taxon>Eukaryota</taxon>
        <taxon>Fungi</taxon>
        <taxon>Dikarya</taxon>
        <taxon>Ascomycota</taxon>
        <taxon>Pezizomycotina</taxon>
        <taxon>Leotiomycetes</taxon>
        <taxon>Leotiomycetes incertae sedis</taxon>
        <taxon>Myxotrichaceae</taxon>
        <taxon>Oidiodendron</taxon>
    </lineage>
</organism>
<feature type="region of interest" description="Disordered" evidence="1">
    <location>
        <begin position="516"/>
        <end position="560"/>
    </location>
</feature>
<proteinExistence type="predicted"/>
<feature type="compositionally biased region" description="Polar residues" evidence="1">
    <location>
        <begin position="680"/>
        <end position="704"/>
    </location>
</feature>
<dbReference type="EMBL" id="KN832873">
    <property type="protein sequence ID" value="KIN04101.1"/>
    <property type="molecule type" value="Genomic_DNA"/>
</dbReference>
<feature type="compositionally biased region" description="Acidic residues" evidence="1">
    <location>
        <begin position="1107"/>
        <end position="1129"/>
    </location>
</feature>
<dbReference type="OrthoDB" id="3199516at2759"/>
<name>A0A0C3H7G9_OIDMZ</name>
<feature type="region of interest" description="Disordered" evidence="1">
    <location>
        <begin position="204"/>
        <end position="255"/>
    </location>
</feature>
<feature type="region of interest" description="Disordered" evidence="1">
    <location>
        <begin position="43"/>
        <end position="65"/>
    </location>
</feature>
<evidence type="ECO:0000313" key="3">
    <source>
        <dbReference type="Proteomes" id="UP000054321"/>
    </source>
</evidence>
<feature type="compositionally biased region" description="Acidic residues" evidence="1">
    <location>
        <begin position="1139"/>
        <end position="1162"/>
    </location>
</feature>
<reference evidence="2 3" key="1">
    <citation type="submission" date="2014-04" db="EMBL/GenBank/DDBJ databases">
        <authorList>
            <consortium name="DOE Joint Genome Institute"/>
            <person name="Kuo A."/>
            <person name="Martino E."/>
            <person name="Perotto S."/>
            <person name="Kohler A."/>
            <person name="Nagy L.G."/>
            <person name="Floudas D."/>
            <person name="Copeland A."/>
            <person name="Barry K.W."/>
            <person name="Cichocki N."/>
            <person name="Veneault-Fourrey C."/>
            <person name="LaButti K."/>
            <person name="Lindquist E.A."/>
            <person name="Lipzen A."/>
            <person name="Lundell T."/>
            <person name="Morin E."/>
            <person name="Murat C."/>
            <person name="Sun H."/>
            <person name="Tunlid A."/>
            <person name="Henrissat B."/>
            <person name="Grigoriev I.V."/>
            <person name="Hibbett D.S."/>
            <person name="Martin F."/>
            <person name="Nordberg H.P."/>
            <person name="Cantor M.N."/>
            <person name="Hua S.X."/>
        </authorList>
    </citation>
    <scope>NUCLEOTIDE SEQUENCE [LARGE SCALE GENOMIC DNA]</scope>
    <source>
        <strain evidence="2 3">Zn</strain>
    </source>
</reference>
<feature type="region of interest" description="Disordered" evidence="1">
    <location>
        <begin position="1"/>
        <end position="28"/>
    </location>
</feature>
<sequence>MRREEGIRKGEGEEKLANSSPRVEKGEYEDFSVALIGRTGRKGVRQSQSLIAREDEETKEANGKANTSLAAASLQDARCDVWFRFTTEGPTTTVRRYHRATVLGGGGMVGTGTTRPQPHPAANHRPRPEGWVWLMKVWAGCGLKNRQAKRCRTPQASFHRQPIAARSLSFSPVPSGLPHEYLYLARQVCAVRLRAVRESTTPDHITANHLDTMTSSLPNPDLSLSDTASQPDDQPISIPRTSASTQQSGDLESTAMGSELRLHSPDCQAPENVERYNFDAKTKISNLLKDKEREWTAVAERKGPLRLLDLPMDVLKEIVKEVTHTNDLTALALTHSALHDLTIPHIYSRFDIVWPDAHATTDPRTGVDALTYGLATLCMGDIYAAHAQSYTFACTKCGALNLAQCSHESQPVGQNTPRRLGNQYPQFTRKFSLGNGPADWVQEYLITKESGKMLGTLVALAVARMINLETFIWDMPTGVLRDVWLALSSLQNRNPSQGCRLERVWVRWHDNSDAAHLPPIQNPTAPNNATAGGTLTSIGWAMPPSSTSTTQSRPKPHSFAQSRVEYPTLSVLPPLKSLSVLDIDELDYLDEMSVLIEKSKDRLRELRVGISAKAANRDFAIAWDGPSLYQVDHKASWPGESTIGERRLGGVLGVLLGRVFDIRKRQKSQVEQKDHRHCITSPSPIHPTTAQSGSGVTTPINGNAPQLTVTAEHLTDEERAANNSTNEGAIKSPAVAHSTEHIPPQPELDSSVLASSQPAKAELLSPDVDSLTAMVSASTVQDQQHTATQPEARTETSSRRSRPSTQKETTTSSAASPRREKLDGRLRLQTLELERVSLSVAVLQKAFDWSVLANLTILDCPQHDRLWVMLRRQFVPTPFGPSHSSSKHAASIPLQYHLNLRKIHTDAASPALISFLKDTLAPNTLETLFLQDRRRTTTSSVTIDAIYRGPLKRHRASLRKLMLDSSDRIPRSPASASDNTRWRTWMPNRDVLNFITSGRMSSLRELSIAIDYNDWHHFLQRLPQIPHLRSLNIPFIADHVTPTFDPRELALQVVDVIVLRPEVELCYMGISHKCFEILENRPHDEVHGSVDAQLSLGNTAQGFGTFTDEEDEGSDEGSDEDDEPDEEEGNGTAMTAQVDPDETESEVSDHDDSDTDSFDGSDDGPSKVRLRLREILFYDDKVAIFKARHGKL</sequence>
<feature type="compositionally biased region" description="Low complexity" evidence="1">
    <location>
        <begin position="215"/>
        <end position="226"/>
    </location>
</feature>
<evidence type="ECO:0008006" key="4">
    <source>
        <dbReference type="Google" id="ProtNLM"/>
    </source>
</evidence>
<dbReference type="InParanoid" id="A0A0C3H7G9"/>
<keyword evidence="3" id="KW-1185">Reference proteome</keyword>
<feature type="region of interest" description="Disordered" evidence="1">
    <location>
        <begin position="1099"/>
        <end position="1166"/>
    </location>
</feature>
<evidence type="ECO:0000256" key="1">
    <source>
        <dbReference type="SAM" id="MobiDB-lite"/>
    </source>
</evidence>
<feature type="compositionally biased region" description="Polar residues" evidence="1">
    <location>
        <begin position="522"/>
        <end position="537"/>
    </location>
</feature>
<gene>
    <name evidence="2" type="ORF">OIDMADRAFT_178165</name>
</gene>
<evidence type="ECO:0000313" key="2">
    <source>
        <dbReference type="EMBL" id="KIN04101.1"/>
    </source>
</evidence>
<dbReference type="Proteomes" id="UP000054321">
    <property type="component" value="Unassembled WGS sequence"/>
</dbReference>
<feature type="compositionally biased region" description="Polar residues" evidence="1">
    <location>
        <begin position="806"/>
        <end position="815"/>
    </location>
</feature>
<dbReference type="AlphaFoldDB" id="A0A0C3H7G9"/>
<feature type="region of interest" description="Disordered" evidence="1">
    <location>
        <begin position="776"/>
        <end position="821"/>
    </location>
</feature>
<dbReference type="HOGENOM" id="CLU_007899_0_0_1"/>
<feature type="region of interest" description="Disordered" evidence="1">
    <location>
        <begin position="666"/>
        <end position="704"/>
    </location>
</feature>
<feature type="compositionally biased region" description="Polar residues" evidence="1">
    <location>
        <begin position="204"/>
        <end position="214"/>
    </location>
</feature>
<reference evidence="3" key="2">
    <citation type="submission" date="2015-01" db="EMBL/GenBank/DDBJ databases">
        <title>Evolutionary Origins and Diversification of the Mycorrhizal Mutualists.</title>
        <authorList>
            <consortium name="DOE Joint Genome Institute"/>
            <consortium name="Mycorrhizal Genomics Consortium"/>
            <person name="Kohler A."/>
            <person name="Kuo A."/>
            <person name="Nagy L.G."/>
            <person name="Floudas D."/>
            <person name="Copeland A."/>
            <person name="Barry K.W."/>
            <person name="Cichocki N."/>
            <person name="Veneault-Fourrey C."/>
            <person name="LaButti K."/>
            <person name="Lindquist E.A."/>
            <person name="Lipzen A."/>
            <person name="Lundell T."/>
            <person name="Morin E."/>
            <person name="Murat C."/>
            <person name="Riley R."/>
            <person name="Ohm R."/>
            <person name="Sun H."/>
            <person name="Tunlid A."/>
            <person name="Henrissat B."/>
            <person name="Grigoriev I.V."/>
            <person name="Hibbett D.S."/>
            <person name="Martin F."/>
        </authorList>
    </citation>
    <scope>NUCLEOTIDE SEQUENCE [LARGE SCALE GENOMIC DNA]</scope>
    <source>
        <strain evidence="3">Zn</strain>
    </source>
</reference>